<dbReference type="PROSITE" id="PS00708">
    <property type="entry name" value="PRO_ENDOPEP_SER"/>
    <property type="match status" value="1"/>
</dbReference>
<dbReference type="Pfam" id="PF02897">
    <property type="entry name" value="Peptidase_S9_N"/>
    <property type="match status" value="1"/>
</dbReference>
<dbReference type="Proteomes" id="UP001620645">
    <property type="component" value="Unassembled WGS sequence"/>
</dbReference>
<gene>
    <name evidence="12" type="ORF">niasHS_004387</name>
</gene>
<reference evidence="12 13" key="1">
    <citation type="submission" date="2024-10" db="EMBL/GenBank/DDBJ databases">
        <authorList>
            <person name="Kim D."/>
        </authorList>
    </citation>
    <scope>NUCLEOTIDE SEQUENCE [LARGE SCALE GENOMIC DNA]</scope>
    <source>
        <strain evidence="12">Taebaek</strain>
    </source>
</reference>
<comment type="catalytic activity">
    <reaction evidence="1">
        <text>Hydrolysis of Pro-|-Xaa &gt;&gt; Ala-|-Xaa in oligopeptides.</text>
        <dbReference type="EC" id="3.4.21.26"/>
    </reaction>
</comment>
<protein>
    <recommendedName>
        <fullName evidence="3 7">Prolyl endopeptidase</fullName>
        <ecNumber evidence="7">3.4.21.-</ecNumber>
    </recommendedName>
</protein>
<comment type="similarity">
    <text evidence="2 7">Belongs to the peptidase S9A family.</text>
</comment>
<dbReference type="InterPro" id="IPR051167">
    <property type="entry name" value="Prolyl_oligopep/macrocyclase"/>
</dbReference>
<dbReference type="PANTHER" id="PTHR42881:SF2">
    <property type="entry name" value="PROLYL ENDOPEPTIDASE"/>
    <property type="match status" value="1"/>
</dbReference>
<dbReference type="Gene3D" id="2.130.10.120">
    <property type="entry name" value="Prolyl oligopeptidase, N-terminal domain"/>
    <property type="match status" value="1"/>
</dbReference>
<dbReference type="PANTHER" id="PTHR42881">
    <property type="entry name" value="PROLYL ENDOPEPTIDASE"/>
    <property type="match status" value="1"/>
</dbReference>
<accession>A0ABD2K1G7</accession>
<evidence type="ECO:0000256" key="2">
    <source>
        <dbReference type="ARBA" id="ARBA00005228"/>
    </source>
</evidence>
<dbReference type="PRINTS" id="PR00862">
    <property type="entry name" value="PROLIGOPTASE"/>
</dbReference>
<evidence type="ECO:0000256" key="7">
    <source>
        <dbReference type="RuleBase" id="RU368024"/>
    </source>
</evidence>
<sequence length="883" mass="101339">MFLLPFLFCFCSLSAHSVFTHAQKRGEWSLKEQKKFWHHFQLKKEKHLLPTKSLIDDGDQQLTAQNGSNVEKKAAPIFSPEDAYCESFNIDIHPDDYPSARRNESVVERICGQKVMDPYRWMEDPDRPETKQFVAEMNDLSRPFLEKAFFRAQFRNKMKQLFDQKAYGCITKHGDYYYYAYSEGTQKQSAIYRQRTLSGEKELFLDPNQFSSDGTAAIVQSAFTRDGQIMAYTVAEKGSDLSTIRFRDVKGNDLPEKIRNVKQSSLAWMPNNKGIFYSKYAQRKRATNETHVTKDEFHSLFYHRMGTKADKDVLIADFRELDDPTLSISGSVSRDGRFLFVYVYDKDSANTVYYLDLKAIDNKIQRKPALSLLIHDTRAFFIILDYDHESESALVLTDHTAPNRKLIRIGMSTAILGCAHWDTVIAEDPERTLDSVVPVAGDKLLVVYIEDVKTYLYVHQYATGKLIYRIPLGIGTVSQCYGDRDDAEAFFSFNSFLEPPTFYRADFSLVEKTSMLQLEQIRHSDEWRGVNLTGVTVSQEFFHSRDGTKVPIFIISRNDTKRDGSNPALLYGYGGFNIPLLPSYSSHRNIFVKHFHGVVAIANIRGGGEYGERWHECGARSHKQNVFDDFIGAAEFLIEQKYTSPRKLAIQGGSNGGLLVAACSQQRPELFGAVINQVGVMDMLRFHKFTVGSYWINEYGDPEKPEEFEYIYKYSPLHNIRLSRGTQWPATLLMTADHDDRVVPSHTLKYAAQLYHYLKKPEVKLTQRKPVIVRVETDAGHGAGKPRDKVIDELTDIMSFLQRVIQLKCPSHHFLSPQLTNCPSPFCHPQFPWPVRSFILFVIPIGHRKIGHQKIGHQAENWTPPESWTPKENWTPENWTPSS</sequence>
<dbReference type="InterPro" id="IPR023302">
    <property type="entry name" value="Pept_S9A_N"/>
</dbReference>
<feature type="domain" description="Peptidase S9A N-terminal" evidence="11">
    <location>
        <begin position="98"/>
        <end position="509"/>
    </location>
</feature>
<feature type="domain" description="Peptidase S9 prolyl oligopeptidase catalytic" evidence="10">
    <location>
        <begin position="587"/>
        <end position="806"/>
    </location>
</feature>
<dbReference type="FunFam" id="3.40.50.1820:FF:000005">
    <property type="entry name" value="Prolyl endopeptidase"/>
    <property type="match status" value="1"/>
</dbReference>
<keyword evidence="6 7" id="KW-0720">Serine protease</keyword>
<evidence type="ECO:0000256" key="6">
    <source>
        <dbReference type="ARBA" id="ARBA00022825"/>
    </source>
</evidence>
<name>A0ABD2K1G7_HETSC</name>
<dbReference type="InterPro" id="IPR001375">
    <property type="entry name" value="Peptidase_S9_cat"/>
</dbReference>
<evidence type="ECO:0000256" key="9">
    <source>
        <dbReference type="SAM" id="SignalP"/>
    </source>
</evidence>
<feature type="region of interest" description="Disordered" evidence="8">
    <location>
        <begin position="855"/>
        <end position="883"/>
    </location>
</feature>
<keyword evidence="4 7" id="KW-0645">Protease</keyword>
<organism evidence="12 13">
    <name type="scientific">Heterodera schachtii</name>
    <name type="common">Sugarbeet cyst nematode worm</name>
    <name type="synonym">Tylenchus schachtii</name>
    <dbReference type="NCBI Taxonomy" id="97005"/>
    <lineage>
        <taxon>Eukaryota</taxon>
        <taxon>Metazoa</taxon>
        <taxon>Ecdysozoa</taxon>
        <taxon>Nematoda</taxon>
        <taxon>Chromadorea</taxon>
        <taxon>Rhabditida</taxon>
        <taxon>Tylenchina</taxon>
        <taxon>Tylenchomorpha</taxon>
        <taxon>Tylenchoidea</taxon>
        <taxon>Heteroderidae</taxon>
        <taxon>Heteroderinae</taxon>
        <taxon>Heterodera</taxon>
    </lineage>
</organism>
<dbReference type="SUPFAM" id="SSF53474">
    <property type="entry name" value="alpha/beta-Hydrolases"/>
    <property type="match status" value="1"/>
</dbReference>
<evidence type="ECO:0000256" key="1">
    <source>
        <dbReference type="ARBA" id="ARBA00001070"/>
    </source>
</evidence>
<keyword evidence="5 7" id="KW-0378">Hydrolase</keyword>
<dbReference type="Gene3D" id="3.40.50.1820">
    <property type="entry name" value="alpha/beta hydrolase"/>
    <property type="match status" value="1"/>
</dbReference>
<feature type="chain" id="PRO_5044781800" description="Prolyl endopeptidase" evidence="9">
    <location>
        <begin position="23"/>
        <end position="883"/>
    </location>
</feature>
<comment type="caution">
    <text evidence="12">The sequence shown here is derived from an EMBL/GenBank/DDBJ whole genome shotgun (WGS) entry which is preliminary data.</text>
</comment>
<keyword evidence="13" id="KW-1185">Reference proteome</keyword>
<dbReference type="AlphaFoldDB" id="A0ABD2K1G7"/>
<dbReference type="InterPro" id="IPR002470">
    <property type="entry name" value="Peptidase_S9A"/>
</dbReference>
<dbReference type="GO" id="GO:0006508">
    <property type="term" value="P:proteolysis"/>
    <property type="evidence" value="ECO:0007669"/>
    <property type="project" value="UniProtKB-KW"/>
</dbReference>
<evidence type="ECO:0000256" key="8">
    <source>
        <dbReference type="SAM" id="MobiDB-lite"/>
    </source>
</evidence>
<evidence type="ECO:0000256" key="3">
    <source>
        <dbReference type="ARBA" id="ARBA00016310"/>
    </source>
</evidence>
<feature type="compositionally biased region" description="Polar residues" evidence="8">
    <location>
        <begin position="860"/>
        <end position="883"/>
    </location>
</feature>
<evidence type="ECO:0000313" key="12">
    <source>
        <dbReference type="EMBL" id="KAL3096658.1"/>
    </source>
</evidence>
<dbReference type="GO" id="GO:0004252">
    <property type="term" value="F:serine-type endopeptidase activity"/>
    <property type="evidence" value="ECO:0007669"/>
    <property type="project" value="UniProtKB-UniRule"/>
</dbReference>
<proteinExistence type="inferred from homology"/>
<evidence type="ECO:0000259" key="10">
    <source>
        <dbReference type="Pfam" id="PF00326"/>
    </source>
</evidence>
<dbReference type="EMBL" id="JBICCN010000060">
    <property type="protein sequence ID" value="KAL3096658.1"/>
    <property type="molecule type" value="Genomic_DNA"/>
</dbReference>
<evidence type="ECO:0000259" key="11">
    <source>
        <dbReference type="Pfam" id="PF02897"/>
    </source>
</evidence>
<dbReference type="InterPro" id="IPR002471">
    <property type="entry name" value="Pept_S9_AS"/>
</dbReference>
<keyword evidence="9" id="KW-0732">Signal</keyword>
<evidence type="ECO:0000313" key="13">
    <source>
        <dbReference type="Proteomes" id="UP001620645"/>
    </source>
</evidence>
<evidence type="ECO:0000256" key="4">
    <source>
        <dbReference type="ARBA" id="ARBA00022670"/>
    </source>
</evidence>
<dbReference type="SUPFAM" id="SSF50993">
    <property type="entry name" value="Peptidase/esterase 'gauge' domain"/>
    <property type="match status" value="1"/>
</dbReference>
<dbReference type="Pfam" id="PF00326">
    <property type="entry name" value="Peptidase_S9"/>
    <property type="match status" value="1"/>
</dbReference>
<dbReference type="EC" id="3.4.21.-" evidence="7"/>
<dbReference type="InterPro" id="IPR029058">
    <property type="entry name" value="AB_hydrolase_fold"/>
</dbReference>
<feature type="signal peptide" evidence="9">
    <location>
        <begin position="1"/>
        <end position="22"/>
    </location>
</feature>
<evidence type="ECO:0000256" key="5">
    <source>
        <dbReference type="ARBA" id="ARBA00022801"/>
    </source>
</evidence>